<name>A0A5B6VM51_9ROSI</name>
<dbReference type="GO" id="GO:0003964">
    <property type="term" value="F:RNA-directed DNA polymerase activity"/>
    <property type="evidence" value="ECO:0007669"/>
    <property type="project" value="UniProtKB-KW"/>
</dbReference>
<evidence type="ECO:0000313" key="2">
    <source>
        <dbReference type="Proteomes" id="UP000325315"/>
    </source>
</evidence>
<keyword evidence="1" id="KW-0695">RNA-directed DNA polymerase</keyword>
<protein>
    <submittedName>
        <fullName evidence="1">RNA-directed DNA polymerase-like protein</fullName>
    </submittedName>
</protein>
<dbReference type="Proteomes" id="UP000325315">
    <property type="component" value="Unassembled WGS sequence"/>
</dbReference>
<comment type="caution">
    <text evidence="1">The sequence shown here is derived from an EMBL/GenBank/DDBJ whole genome shotgun (WGS) entry which is preliminary data.</text>
</comment>
<keyword evidence="2" id="KW-1185">Reference proteome</keyword>
<proteinExistence type="predicted"/>
<dbReference type="AlphaFoldDB" id="A0A5B6VM51"/>
<reference evidence="1" key="1">
    <citation type="submission" date="2019-08" db="EMBL/GenBank/DDBJ databases">
        <authorList>
            <person name="Liu F."/>
        </authorList>
    </citation>
    <scope>NUCLEOTIDE SEQUENCE [LARGE SCALE GENOMIC DNA]</scope>
    <source>
        <strain evidence="1">PA1801</strain>
        <tissue evidence="1">Leaf</tissue>
    </source>
</reference>
<keyword evidence="1" id="KW-0808">Transferase</keyword>
<sequence length="93" mass="10993">MIMSCKLNEYSNFRLEPVYQRIWSLYRKFYTNAHNGTMSVHPGNDKMHNNLKMITEWNCGISKLVYKCLICQQVKDDTFRMVTVGDDTEMKMG</sequence>
<keyword evidence="1" id="KW-0548">Nucleotidyltransferase</keyword>
<dbReference type="OrthoDB" id="1938712at2759"/>
<accession>A0A5B6VM51</accession>
<organism evidence="1 2">
    <name type="scientific">Gossypium australe</name>
    <dbReference type="NCBI Taxonomy" id="47621"/>
    <lineage>
        <taxon>Eukaryota</taxon>
        <taxon>Viridiplantae</taxon>
        <taxon>Streptophyta</taxon>
        <taxon>Embryophyta</taxon>
        <taxon>Tracheophyta</taxon>
        <taxon>Spermatophyta</taxon>
        <taxon>Magnoliopsida</taxon>
        <taxon>eudicotyledons</taxon>
        <taxon>Gunneridae</taxon>
        <taxon>Pentapetalae</taxon>
        <taxon>rosids</taxon>
        <taxon>malvids</taxon>
        <taxon>Malvales</taxon>
        <taxon>Malvaceae</taxon>
        <taxon>Malvoideae</taxon>
        <taxon>Gossypium</taxon>
    </lineage>
</organism>
<dbReference type="EMBL" id="SMMG02000006">
    <property type="protein sequence ID" value="KAA3470183.1"/>
    <property type="molecule type" value="Genomic_DNA"/>
</dbReference>
<gene>
    <name evidence="1" type="ORF">EPI10_015912</name>
</gene>
<evidence type="ECO:0000313" key="1">
    <source>
        <dbReference type="EMBL" id="KAA3470183.1"/>
    </source>
</evidence>